<reference evidence="1 2" key="1">
    <citation type="submission" date="2018-12" db="EMBL/GenBank/DDBJ databases">
        <authorList>
            <consortium name="Pathogen Informatics"/>
        </authorList>
    </citation>
    <scope>NUCLEOTIDE SEQUENCE [LARGE SCALE GENOMIC DNA]</scope>
    <source>
        <strain evidence="1 2">NCTC12905</strain>
    </source>
</reference>
<evidence type="ECO:0000313" key="1">
    <source>
        <dbReference type="EMBL" id="VEJ45186.1"/>
    </source>
</evidence>
<gene>
    <name evidence="1" type="ORF">NCTC12905_00834</name>
</gene>
<sequence length="35" mass="4098">MRLLLRDDDMQTRGFAIFEEMSSSYDKGITSLEIK</sequence>
<accession>A0A3S4Z3Z9</accession>
<name>A0A3S4Z3Z9_BARVI</name>
<dbReference type="Proteomes" id="UP000274201">
    <property type="component" value="Chromosome"/>
</dbReference>
<evidence type="ECO:0000313" key="2">
    <source>
        <dbReference type="Proteomes" id="UP000274201"/>
    </source>
</evidence>
<dbReference type="AlphaFoldDB" id="A0A3S4Z3Z9"/>
<proteinExistence type="predicted"/>
<dbReference type="EMBL" id="LR134529">
    <property type="protein sequence ID" value="VEJ45186.1"/>
    <property type="molecule type" value="Genomic_DNA"/>
</dbReference>
<organism evidence="1 2">
    <name type="scientific">Bartonella vinsonii</name>
    <name type="common">Rochalimaea vinsonii</name>
    <dbReference type="NCBI Taxonomy" id="33047"/>
    <lineage>
        <taxon>Bacteria</taxon>
        <taxon>Pseudomonadati</taxon>
        <taxon>Pseudomonadota</taxon>
        <taxon>Alphaproteobacteria</taxon>
        <taxon>Hyphomicrobiales</taxon>
        <taxon>Bartonellaceae</taxon>
        <taxon>Bartonella</taxon>
    </lineage>
</organism>
<protein>
    <submittedName>
        <fullName evidence="1">Uncharacterized protein</fullName>
    </submittedName>
</protein>